<organism evidence="2 3">
    <name type="scientific">Agromyces allii</name>
    <dbReference type="NCBI Taxonomy" id="393607"/>
    <lineage>
        <taxon>Bacteria</taxon>
        <taxon>Bacillati</taxon>
        <taxon>Actinomycetota</taxon>
        <taxon>Actinomycetes</taxon>
        <taxon>Micrococcales</taxon>
        <taxon>Microbacteriaceae</taxon>
        <taxon>Agromyces</taxon>
    </lineage>
</organism>
<comment type="caution">
    <text evidence="2">The sequence shown here is derived from an EMBL/GenBank/DDBJ whole genome shotgun (WGS) entry which is preliminary data.</text>
</comment>
<name>A0ABN2Q1K9_9MICO</name>
<keyword evidence="1" id="KW-1133">Transmembrane helix</keyword>
<accession>A0ABN2Q1K9</accession>
<gene>
    <name evidence="2" type="ORF">GCM10009717_04120</name>
</gene>
<keyword evidence="3" id="KW-1185">Reference proteome</keyword>
<dbReference type="Proteomes" id="UP001499954">
    <property type="component" value="Unassembled WGS sequence"/>
</dbReference>
<keyword evidence="1" id="KW-0812">Transmembrane</keyword>
<protein>
    <submittedName>
        <fullName evidence="2">Uncharacterized protein</fullName>
    </submittedName>
</protein>
<feature type="transmembrane region" description="Helical" evidence="1">
    <location>
        <begin position="76"/>
        <end position="95"/>
    </location>
</feature>
<proteinExistence type="predicted"/>
<sequence length="99" mass="10401">MLDGFEFRRAGALLSPMDPSAATATRSAALAAWGLTLLIFGALGFIGGPALIATFYASQGRLPIADIGSWNTVLVLFVWLSGLVLLATGILLLVLGRRR</sequence>
<keyword evidence="1" id="KW-0472">Membrane</keyword>
<evidence type="ECO:0000313" key="3">
    <source>
        <dbReference type="Proteomes" id="UP001499954"/>
    </source>
</evidence>
<evidence type="ECO:0000313" key="2">
    <source>
        <dbReference type="EMBL" id="GAA1941001.1"/>
    </source>
</evidence>
<evidence type="ECO:0000256" key="1">
    <source>
        <dbReference type="SAM" id="Phobius"/>
    </source>
</evidence>
<reference evidence="2 3" key="1">
    <citation type="journal article" date="2019" name="Int. J. Syst. Evol. Microbiol.">
        <title>The Global Catalogue of Microorganisms (GCM) 10K type strain sequencing project: providing services to taxonomists for standard genome sequencing and annotation.</title>
        <authorList>
            <consortium name="The Broad Institute Genomics Platform"/>
            <consortium name="The Broad Institute Genome Sequencing Center for Infectious Disease"/>
            <person name="Wu L."/>
            <person name="Ma J."/>
        </authorList>
    </citation>
    <scope>NUCLEOTIDE SEQUENCE [LARGE SCALE GENOMIC DNA]</scope>
    <source>
        <strain evidence="2 3">JCM 13584</strain>
    </source>
</reference>
<feature type="transmembrane region" description="Helical" evidence="1">
    <location>
        <begin position="30"/>
        <end position="56"/>
    </location>
</feature>
<dbReference type="EMBL" id="BAAAMK010000001">
    <property type="protein sequence ID" value="GAA1941001.1"/>
    <property type="molecule type" value="Genomic_DNA"/>
</dbReference>